<dbReference type="Proteomes" id="UP000604383">
    <property type="component" value="Unassembled WGS sequence"/>
</dbReference>
<organism evidence="1 3">
    <name type="scientific">Clostridium innocuum</name>
    <dbReference type="NCBI Taxonomy" id="1522"/>
    <lineage>
        <taxon>Bacteria</taxon>
        <taxon>Bacillati</taxon>
        <taxon>Bacillota</taxon>
        <taxon>Clostridia</taxon>
        <taxon>Eubacteriales</taxon>
        <taxon>Clostridiaceae</taxon>
        <taxon>Clostridium</taxon>
    </lineage>
</organism>
<gene>
    <name evidence="2" type="ORF">GT664_16085</name>
    <name evidence="1" type="ORF">MKC95_09460</name>
</gene>
<sequence>MGNVSKADSLNRQALIAFSFSTHSQKGNMKKVPIERSDFGGQVEAIGTFFIDEYNVFCVIMGMEEAVL</sequence>
<accession>A0AAP2XSA5</accession>
<evidence type="ECO:0000313" key="2">
    <source>
        <dbReference type="EMBL" id="MZH57222.1"/>
    </source>
</evidence>
<evidence type="ECO:0000313" key="3">
    <source>
        <dbReference type="Proteomes" id="UP001203972"/>
    </source>
</evidence>
<protein>
    <submittedName>
        <fullName evidence="1">Uncharacterized protein</fullName>
    </submittedName>
</protein>
<comment type="caution">
    <text evidence="1">The sequence shown here is derived from an EMBL/GenBank/DDBJ whole genome shotgun (WGS) entry which is preliminary data.</text>
</comment>
<dbReference type="EMBL" id="WWTN01000031">
    <property type="protein sequence ID" value="MZH57222.1"/>
    <property type="molecule type" value="Genomic_DNA"/>
</dbReference>
<reference evidence="2" key="1">
    <citation type="journal article" date="2019" name="Nat. Med.">
        <title>A library of human gut bacterial isolates paired with longitudinal multiomics data enables mechanistic microbiome research.</title>
        <authorList>
            <person name="Poyet M."/>
            <person name="Groussin M."/>
            <person name="Gibbons S.M."/>
            <person name="Avila-Pacheco J."/>
            <person name="Jiang X."/>
            <person name="Kearney S.M."/>
            <person name="Perrotta A.R."/>
            <person name="Berdy B."/>
            <person name="Zhao S."/>
            <person name="Lieberman T.D."/>
            <person name="Swanson P.K."/>
            <person name="Smith M."/>
            <person name="Roesemann S."/>
            <person name="Alexander J.E."/>
            <person name="Rich S.A."/>
            <person name="Livny J."/>
            <person name="Vlamakis H."/>
            <person name="Clish C."/>
            <person name="Bullock K."/>
            <person name="Deik A."/>
            <person name="Scott J."/>
            <person name="Pierce K.A."/>
            <person name="Xavier R.J."/>
            <person name="Alm E.J."/>
        </authorList>
    </citation>
    <scope>NUCLEOTIDE SEQUENCE</scope>
    <source>
        <strain evidence="2">BIOML-A12</strain>
    </source>
</reference>
<dbReference type="AlphaFoldDB" id="A0AAP2XSA5"/>
<evidence type="ECO:0000313" key="1">
    <source>
        <dbReference type="EMBL" id="MCR0232990.1"/>
    </source>
</evidence>
<dbReference type="RefSeq" id="WP_040014084.1">
    <property type="nucleotide sequence ID" value="NZ_AP025565.1"/>
</dbReference>
<dbReference type="EMBL" id="JAKTMA010000014">
    <property type="protein sequence ID" value="MCR0232990.1"/>
    <property type="molecule type" value="Genomic_DNA"/>
</dbReference>
<name>A0AAP2XSA5_CLOIN</name>
<dbReference type="Proteomes" id="UP001203972">
    <property type="component" value="Unassembled WGS sequence"/>
</dbReference>
<proteinExistence type="predicted"/>
<reference evidence="1" key="2">
    <citation type="journal article" date="2022" name="Clin. Infect. Dis.">
        <title>Association between Clostridium innocuum and antibiotic-associated diarrhea in adults and children: A cross-sectional study and comparative genomics analysis.</title>
        <authorList>
            <person name="Cherny K.E."/>
            <person name="Muscat E.B."/>
            <person name="Balaji A."/>
            <person name="Mukherjee J."/>
            <person name="Ozer E.A."/>
            <person name="Angarone M.P."/>
            <person name="Hauser A.R."/>
            <person name="Sichel J.S."/>
            <person name="Amponsah E."/>
            <person name="Kociolek L.K."/>
        </authorList>
    </citation>
    <scope>NUCLEOTIDE SEQUENCE</scope>
    <source>
        <strain evidence="1">NU1-AC-029v</strain>
    </source>
</reference>